<protein>
    <submittedName>
        <fullName evidence="2">Uncharacterized protein</fullName>
    </submittedName>
</protein>
<sequence length="213" mass="23401">MLATPTFNIPPEDDGTGITLRPRGLQTLALLLSGKSEYAIKMMAVDPARGSSNNTQWKEHVEQLTAMRMKSYFLGWVPSYGSLVRLTEETYCSPYNLKDIPEPKVFWSSETFLFLGEATFPCATMRTGRDGGKVEKSLYWSGSYTTERGSAKKDESGVTAARERQRDERQSRARPVCASEYSDNIVSNGAHLPGGQAGLPPAALNKTVSTVAH</sequence>
<dbReference type="AlphaFoldDB" id="A0AA39PFK0"/>
<reference evidence="2" key="1">
    <citation type="submission" date="2023-06" db="EMBL/GenBank/DDBJ databases">
        <authorList>
            <consortium name="Lawrence Berkeley National Laboratory"/>
            <person name="Ahrendt S."/>
            <person name="Sahu N."/>
            <person name="Indic B."/>
            <person name="Wong-Bajracharya J."/>
            <person name="Merenyi Z."/>
            <person name="Ke H.-M."/>
            <person name="Monk M."/>
            <person name="Kocsube S."/>
            <person name="Drula E."/>
            <person name="Lipzen A."/>
            <person name="Balint B."/>
            <person name="Henrissat B."/>
            <person name="Andreopoulos B."/>
            <person name="Martin F.M."/>
            <person name="Harder C.B."/>
            <person name="Rigling D."/>
            <person name="Ford K.L."/>
            <person name="Foster G.D."/>
            <person name="Pangilinan J."/>
            <person name="Papanicolaou A."/>
            <person name="Barry K."/>
            <person name="LaButti K."/>
            <person name="Viragh M."/>
            <person name="Koriabine M."/>
            <person name="Yan M."/>
            <person name="Riley R."/>
            <person name="Champramary S."/>
            <person name="Plett K.L."/>
            <person name="Tsai I.J."/>
            <person name="Slot J."/>
            <person name="Sipos G."/>
            <person name="Plett J."/>
            <person name="Nagy L.G."/>
            <person name="Grigoriev I.V."/>
        </authorList>
    </citation>
    <scope>NUCLEOTIDE SEQUENCE</scope>
    <source>
        <strain evidence="2">ICMP 16352</strain>
    </source>
</reference>
<keyword evidence="3" id="KW-1185">Reference proteome</keyword>
<dbReference type="EMBL" id="JAUEPR010000006">
    <property type="protein sequence ID" value="KAK0483159.1"/>
    <property type="molecule type" value="Genomic_DNA"/>
</dbReference>
<accession>A0AA39PFK0</accession>
<proteinExistence type="predicted"/>
<evidence type="ECO:0000256" key="1">
    <source>
        <dbReference type="SAM" id="MobiDB-lite"/>
    </source>
</evidence>
<evidence type="ECO:0000313" key="3">
    <source>
        <dbReference type="Proteomes" id="UP001175227"/>
    </source>
</evidence>
<comment type="caution">
    <text evidence="2">The sequence shown here is derived from an EMBL/GenBank/DDBJ whole genome shotgun (WGS) entry which is preliminary data.</text>
</comment>
<gene>
    <name evidence="2" type="ORF">IW261DRAFT_1417124</name>
</gene>
<evidence type="ECO:0000313" key="2">
    <source>
        <dbReference type="EMBL" id="KAK0483159.1"/>
    </source>
</evidence>
<name>A0AA39PFK0_9AGAR</name>
<feature type="compositionally biased region" description="Basic and acidic residues" evidence="1">
    <location>
        <begin position="149"/>
        <end position="171"/>
    </location>
</feature>
<feature type="region of interest" description="Disordered" evidence="1">
    <location>
        <begin position="147"/>
        <end position="177"/>
    </location>
</feature>
<organism evidence="2 3">
    <name type="scientific">Armillaria novae-zelandiae</name>
    <dbReference type="NCBI Taxonomy" id="153914"/>
    <lineage>
        <taxon>Eukaryota</taxon>
        <taxon>Fungi</taxon>
        <taxon>Dikarya</taxon>
        <taxon>Basidiomycota</taxon>
        <taxon>Agaricomycotina</taxon>
        <taxon>Agaricomycetes</taxon>
        <taxon>Agaricomycetidae</taxon>
        <taxon>Agaricales</taxon>
        <taxon>Marasmiineae</taxon>
        <taxon>Physalacriaceae</taxon>
        <taxon>Armillaria</taxon>
    </lineage>
</organism>
<dbReference type="Proteomes" id="UP001175227">
    <property type="component" value="Unassembled WGS sequence"/>
</dbReference>